<accession>B6IVY2</accession>
<dbReference type="KEGG" id="rce:RC1_3091"/>
<dbReference type="GO" id="GO:0004113">
    <property type="term" value="F:2',3'-cyclic-nucleotide 3'-phosphodiesterase activity"/>
    <property type="evidence" value="ECO:0007669"/>
    <property type="project" value="InterPro"/>
</dbReference>
<dbReference type="eggNOG" id="COG1514">
    <property type="taxonomic scope" value="Bacteria"/>
</dbReference>
<protein>
    <recommendedName>
        <fullName evidence="2">RNA 2',3'-cyclic phosphodiesterase</fullName>
        <shortName evidence="2">RNA 2',3'-CPDase</shortName>
        <ecNumber evidence="2">3.1.4.58</ecNumber>
    </recommendedName>
</protein>
<dbReference type="HOGENOM" id="CLU_081251_0_1_5"/>
<sequence>MIRLFVGLPLPEASRDRLARLGPGFPGVRRVPPENFHLTLRFIGEVDEGTAQDIDAALDLVTAPPFPLMLEGLGQFGRGGRPRALWAGVARSEALAHLRDKVESAVVRAGQPAEERRFMPHVTLARLTAEAPAHRIGRFIAENGLFREGPLPVDRFVLFESVLGKGGSIYHELRSYPLGGWRPDDDDDDDGDVEQGEDGADTGG</sequence>
<dbReference type="Proteomes" id="UP000001591">
    <property type="component" value="Chromosome"/>
</dbReference>
<evidence type="ECO:0000256" key="1">
    <source>
        <dbReference type="ARBA" id="ARBA00022801"/>
    </source>
</evidence>
<dbReference type="InterPro" id="IPR004175">
    <property type="entry name" value="RNA_CPDase"/>
</dbReference>
<dbReference type="PANTHER" id="PTHR35561:SF1">
    <property type="entry name" value="RNA 2',3'-CYCLIC PHOSPHODIESTERASE"/>
    <property type="match status" value="1"/>
</dbReference>
<feature type="region of interest" description="Disordered" evidence="3">
    <location>
        <begin position="180"/>
        <end position="204"/>
    </location>
</feature>
<dbReference type="EMBL" id="CP000613">
    <property type="protein sequence ID" value="ACJ00456.1"/>
    <property type="molecule type" value="Genomic_DNA"/>
</dbReference>
<dbReference type="InterPro" id="IPR009097">
    <property type="entry name" value="Cyclic_Pdiesterase"/>
</dbReference>
<keyword evidence="1 2" id="KW-0378">Hydrolase</keyword>
<feature type="short sequence motif" description="HXTX 2" evidence="2">
    <location>
        <begin position="121"/>
        <end position="124"/>
    </location>
</feature>
<comment type="function">
    <text evidence="2">Hydrolyzes RNA 2',3'-cyclic phosphodiester to an RNA 2'-phosphomonoester.</text>
</comment>
<evidence type="ECO:0000256" key="2">
    <source>
        <dbReference type="HAMAP-Rule" id="MF_01940"/>
    </source>
</evidence>
<comment type="catalytic activity">
    <reaction evidence="2">
        <text>a 3'-end 2',3'-cyclophospho-ribonucleotide-RNA + H2O = a 3'-end 2'-phospho-ribonucleotide-RNA + H(+)</text>
        <dbReference type="Rhea" id="RHEA:11828"/>
        <dbReference type="Rhea" id="RHEA-COMP:10464"/>
        <dbReference type="Rhea" id="RHEA-COMP:17353"/>
        <dbReference type="ChEBI" id="CHEBI:15377"/>
        <dbReference type="ChEBI" id="CHEBI:15378"/>
        <dbReference type="ChEBI" id="CHEBI:83064"/>
        <dbReference type="ChEBI" id="CHEBI:173113"/>
        <dbReference type="EC" id="3.1.4.58"/>
    </reaction>
</comment>
<proteinExistence type="inferred from homology"/>
<dbReference type="AlphaFoldDB" id="B6IVY2"/>
<dbReference type="HAMAP" id="MF_01940">
    <property type="entry name" value="RNA_CPDase"/>
    <property type="match status" value="1"/>
</dbReference>
<dbReference type="RefSeq" id="WP_012568235.1">
    <property type="nucleotide sequence ID" value="NC_011420.2"/>
</dbReference>
<feature type="compositionally biased region" description="Acidic residues" evidence="3">
    <location>
        <begin position="184"/>
        <end position="204"/>
    </location>
</feature>
<dbReference type="EC" id="3.1.4.58" evidence="2"/>
<evidence type="ECO:0000313" key="4">
    <source>
        <dbReference type="EMBL" id="ACJ00456.1"/>
    </source>
</evidence>
<evidence type="ECO:0000256" key="3">
    <source>
        <dbReference type="SAM" id="MobiDB-lite"/>
    </source>
</evidence>
<feature type="active site" description="Proton acceptor" evidence="2">
    <location>
        <position position="121"/>
    </location>
</feature>
<dbReference type="NCBIfam" id="TIGR02258">
    <property type="entry name" value="2_5_ligase"/>
    <property type="match status" value="1"/>
</dbReference>
<keyword evidence="5" id="KW-1185">Reference proteome</keyword>
<feature type="short sequence motif" description="HXTX 1" evidence="2">
    <location>
        <begin position="37"/>
        <end position="40"/>
    </location>
</feature>
<dbReference type="Gene3D" id="3.90.1140.10">
    <property type="entry name" value="Cyclic phosphodiesterase"/>
    <property type="match status" value="1"/>
</dbReference>
<dbReference type="STRING" id="414684.RC1_3091"/>
<dbReference type="GO" id="GO:0008664">
    <property type="term" value="F:RNA 2',3'-cyclic 3'-phosphodiesterase activity"/>
    <property type="evidence" value="ECO:0007669"/>
    <property type="project" value="UniProtKB-EC"/>
</dbReference>
<feature type="active site" description="Proton donor" evidence="2">
    <location>
        <position position="37"/>
    </location>
</feature>
<name>B6IVY2_RHOCS</name>
<comment type="similarity">
    <text evidence="2">Belongs to the 2H phosphoesterase superfamily. ThpR family.</text>
</comment>
<reference evidence="4 5" key="1">
    <citation type="journal article" date="2010" name="BMC Genomics">
        <title>Metabolic flexibility revealed in the genome of the cyst-forming alpha-1 proteobacterium Rhodospirillum centenum.</title>
        <authorList>
            <person name="Lu Y.K."/>
            <person name="Marden J."/>
            <person name="Han M."/>
            <person name="Swingley W.D."/>
            <person name="Mastrian S.D."/>
            <person name="Chowdhury S.R."/>
            <person name="Hao J."/>
            <person name="Helmy T."/>
            <person name="Kim S."/>
            <person name="Kurdoglu A.A."/>
            <person name="Matthies H.J."/>
            <person name="Rollo D."/>
            <person name="Stothard P."/>
            <person name="Blankenship R.E."/>
            <person name="Bauer C.E."/>
            <person name="Touchman J.W."/>
        </authorList>
    </citation>
    <scope>NUCLEOTIDE SEQUENCE [LARGE SCALE GENOMIC DNA]</scope>
    <source>
        <strain evidence="5">ATCC 51521 / SW</strain>
    </source>
</reference>
<organism evidence="4 5">
    <name type="scientific">Rhodospirillum centenum (strain ATCC 51521 / SW)</name>
    <dbReference type="NCBI Taxonomy" id="414684"/>
    <lineage>
        <taxon>Bacteria</taxon>
        <taxon>Pseudomonadati</taxon>
        <taxon>Pseudomonadota</taxon>
        <taxon>Alphaproteobacteria</taxon>
        <taxon>Rhodospirillales</taxon>
        <taxon>Rhodospirillaceae</taxon>
        <taxon>Rhodospirillum</taxon>
    </lineage>
</organism>
<gene>
    <name evidence="4" type="ordered locus">RC1_3091</name>
</gene>
<keyword evidence="4" id="KW-0436">Ligase</keyword>
<evidence type="ECO:0000313" key="5">
    <source>
        <dbReference type="Proteomes" id="UP000001591"/>
    </source>
</evidence>
<dbReference type="Pfam" id="PF13563">
    <property type="entry name" value="2_5_RNA_ligase2"/>
    <property type="match status" value="1"/>
</dbReference>
<dbReference type="OrthoDB" id="9793819at2"/>
<dbReference type="SUPFAM" id="SSF55144">
    <property type="entry name" value="LigT-like"/>
    <property type="match status" value="1"/>
</dbReference>
<dbReference type="GO" id="GO:0016874">
    <property type="term" value="F:ligase activity"/>
    <property type="evidence" value="ECO:0007669"/>
    <property type="project" value="UniProtKB-KW"/>
</dbReference>
<dbReference type="PANTHER" id="PTHR35561">
    <property type="entry name" value="RNA 2',3'-CYCLIC PHOSPHODIESTERASE"/>
    <property type="match status" value="1"/>
</dbReference>